<accession>A0ABT8I167</accession>
<gene>
    <name evidence="1" type="ORF">QYB97_19950</name>
</gene>
<proteinExistence type="predicted"/>
<reference evidence="1" key="1">
    <citation type="submission" date="2023-07" db="EMBL/GenBank/DDBJ databases">
        <title>Fictibacillus sp. isolated from freshwater pond.</title>
        <authorList>
            <person name="Kirdat K."/>
            <person name="Bhat A."/>
            <person name="Mourya A."/>
            <person name="Yadav A."/>
        </authorList>
    </citation>
    <scope>NUCLEOTIDE SEQUENCE</scope>
    <source>
        <strain evidence="1">NE201</strain>
    </source>
</reference>
<dbReference type="Proteomes" id="UP001172721">
    <property type="component" value="Unassembled WGS sequence"/>
</dbReference>
<organism evidence="1 2">
    <name type="scientific">Fictibacillus fluitans</name>
    <dbReference type="NCBI Taxonomy" id="3058422"/>
    <lineage>
        <taxon>Bacteria</taxon>
        <taxon>Bacillati</taxon>
        <taxon>Bacillota</taxon>
        <taxon>Bacilli</taxon>
        <taxon>Bacillales</taxon>
        <taxon>Fictibacillaceae</taxon>
        <taxon>Fictibacillus</taxon>
    </lineage>
</organism>
<comment type="caution">
    <text evidence="1">The sequence shown here is derived from an EMBL/GenBank/DDBJ whole genome shotgun (WGS) entry which is preliminary data.</text>
</comment>
<keyword evidence="2" id="KW-1185">Reference proteome</keyword>
<evidence type="ECO:0000313" key="1">
    <source>
        <dbReference type="EMBL" id="MDN4526765.1"/>
    </source>
</evidence>
<name>A0ABT8I167_9BACL</name>
<protein>
    <submittedName>
        <fullName evidence="1">Uncharacterized protein</fullName>
    </submittedName>
</protein>
<evidence type="ECO:0000313" key="2">
    <source>
        <dbReference type="Proteomes" id="UP001172721"/>
    </source>
</evidence>
<sequence>MMDLTSFILGNRILMNMLVTDVIHMLNLYRMNMDYLFRIIMLLNTTLCWMNNDLRAVAAIAVIHNATSPFSHHY</sequence>
<dbReference type="EMBL" id="JAUHTR010000014">
    <property type="protein sequence ID" value="MDN4526765.1"/>
    <property type="molecule type" value="Genomic_DNA"/>
</dbReference>